<dbReference type="SMART" id="SM01236">
    <property type="entry name" value="Haem_oxygenase_2"/>
    <property type="match status" value="1"/>
</dbReference>
<reference evidence="1 2" key="1">
    <citation type="submission" date="2015-06" db="EMBL/GenBank/DDBJ databases">
        <title>Comparative genomics of Burkholderia leaf nodule symbionts.</title>
        <authorList>
            <person name="Carlier A."/>
            <person name="Eberl L."/>
            <person name="Pinto-Carbo M."/>
        </authorList>
    </citation>
    <scope>NUCLEOTIDE SEQUENCE [LARGE SCALE GENOMIC DNA]</scope>
    <source>
        <strain evidence="1 2">UZHbot3</strain>
    </source>
</reference>
<dbReference type="Gene3D" id="1.20.910.10">
    <property type="entry name" value="Heme oxygenase-like"/>
    <property type="match status" value="1"/>
</dbReference>
<proteinExistence type="predicted"/>
<name>A0ABR5HMJ4_9BURK</name>
<evidence type="ECO:0000313" key="2">
    <source>
        <dbReference type="Proteomes" id="UP000242951"/>
    </source>
</evidence>
<keyword evidence="2" id="KW-1185">Reference proteome</keyword>
<dbReference type="EMBL" id="LELG01000068">
    <property type="protein sequence ID" value="KMQ80554.1"/>
    <property type="molecule type" value="Genomic_DNA"/>
</dbReference>
<dbReference type="Proteomes" id="UP000242951">
    <property type="component" value="Unassembled WGS sequence"/>
</dbReference>
<protein>
    <submittedName>
        <fullName evidence="1">Uncharacterized protein</fullName>
    </submittedName>
</protein>
<evidence type="ECO:0000313" key="1">
    <source>
        <dbReference type="EMBL" id="KMQ80554.1"/>
    </source>
</evidence>
<organism evidence="1 2">
    <name type="scientific">Candidatus Burkholderia pumila</name>
    <dbReference type="NCBI Taxonomy" id="1090375"/>
    <lineage>
        <taxon>Bacteria</taxon>
        <taxon>Pseudomonadati</taxon>
        <taxon>Pseudomonadota</taxon>
        <taxon>Betaproteobacteria</taxon>
        <taxon>Burkholderiales</taxon>
        <taxon>Burkholderiaceae</taxon>
        <taxon>Burkholderia</taxon>
    </lineage>
</organism>
<dbReference type="InterPro" id="IPR016084">
    <property type="entry name" value="Haem_Oase-like_multi-hlx"/>
</dbReference>
<comment type="caution">
    <text evidence="1">The sequence shown here is derived from an EMBL/GenBank/DDBJ whole genome shotgun (WGS) entry which is preliminary data.</text>
</comment>
<gene>
    <name evidence="1" type="ORF">BPMI_04742</name>
</gene>
<sequence>MARNVLGNFSAHQSELFKILIEEYGYGMHEKKHSTIFEEMMRQAGLNATTHHYWQFYTAPSMALTNYFHYISANHQHFFRYLGALFTIRKRASRMRRRPSRARSGSHSATNSIPCISMNTRISTFTMGVWRSSD</sequence>
<dbReference type="Pfam" id="PF14518">
    <property type="entry name" value="Haem_oxygenas_2"/>
    <property type="match status" value="1"/>
</dbReference>
<accession>A0ABR5HMJ4</accession>